<evidence type="ECO:0000259" key="10">
    <source>
        <dbReference type="Pfam" id="PF22148"/>
    </source>
</evidence>
<evidence type="ECO:0000313" key="12">
    <source>
        <dbReference type="Proteomes" id="UP000006637"/>
    </source>
</evidence>
<evidence type="ECO:0000256" key="5">
    <source>
        <dbReference type="PIRSR" id="PIRSR615500-1"/>
    </source>
</evidence>
<comment type="similarity">
    <text evidence="1 6 7">Belongs to the peptidase S8 family.</text>
</comment>
<feature type="active site" description="Charge relay system" evidence="5 6">
    <location>
        <position position="162"/>
    </location>
</feature>
<dbReference type="InterPro" id="IPR000209">
    <property type="entry name" value="Peptidase_S8/S53_dom"/>
</dbReference>
<dbReference type="PROSITE" id="PS00137">
    <property type="entry name" value="SUBTILASE_HIS"/>
    <property type="match status" value="1"/>
</dbReference>
<evidence type="ECO:0000256" key="1">
    <source>
        <dbReference type="ARBA" id="ARBA00011073"/>
    </source>
</evidence>
<dbReference type="InterPro" id="IPR022398">
    <property type="entry name" value="Peptidase_S8_His-AS"/>
</dbReference>
<evidence type="ECO:0000256" key="4">
    <source>
        <dbReference type="ARBA" id="ARBA00022825"/>
    </source>
</evidence>
<dbReference type="AlphaFoldDB" id="Q1AWG9"/>
<dbReference type="SUPFAM" id="SSF52743">
    <property type="entry name" value="Subtilisin-like"/>
    <property type="match status" value="1"/>
</dbReference>
<dbReference type="HOGENOM" id="CLU_011263_15_6_11"/>
<keyword evidence="12" id="KW-1185">Reference proteome</keyword>
<dbReference type="eggNOG" id="COG3485">
    <property type="taxonomic scope" value="Bacteria"/>
</dbReference>
<evidence type="ECO:0000313" key="11">
    <source>
        <dbReference type="EMBL" id="ABG04259.1"/>
    </source>
</evidence>
<keyword evidence="4 6" id="KW-0720">Serine protease</keyword>
<gene>
    <name evidence="11" type="ordered locus">Rxyl_1295</name>
</gene>
<evidence type="ECO:0000256" key="2">
    <source>
        <dbReference type="ARBA" id="ARBA00022670"/>
    </source>
</evidence>
<keyword evidence="3 6" id="KW-0378">Hydrolase</keyword>
<dbReference type="PANTHER" id="PTHR43399:SF4">
    <property type="entry name" value="CELL WALL-ASSOCIATED PROTEASE"/>
    <property type="match status" value="1"/>
</dbReference>
<dbReference type="InterPro" id="IPR013784">
    <property type="entry name" value="Carb-bd-like_fold"/>
</dbReference>
<dbReference type="OrthoDB" id="5240330at2"/>
<evidence type="ECO:0000256" key="7">
    <source>
        <dbReference type="RuleBase" id="RU003355"/>
    </source>
</evidence>
<dbReference type="PROSITE" id="PS51892">
    <property type="entry name" value="SUBTILASE"/>
    <property type="match status" value="1"/>
</dbReference>
<feature type="domain" description="Peptidase S8/S53" evidence="9">
    <location>
        <begin position="153"/>
        <end position="416"/>
    </location>
</feature>
<feature type="active site" description="Charge relay system" evidence="5 6">
    <location>
        <position position="383"/>
    </location>
</feature>
<dbReference type="RefSeq" id="WP_011564276.1">
    <property type="nucleotide sequence ID" value="NC_008148.1"/>
</dbReference>
<dbReference type="InterPro" id="IPR023827">
    <property type="entry name" value="Peptidase_S8_Asp-AS"/>
</dbReference>
<dbReference type="eggNOG" id="COG1404">
    <property type="taxonomic scope" value="Bacteria"/>
</dbReference>
<dbReference type="PROSITE" id="PS00138">
    <property type="entry name" value="SUBTILASE_SER"/>
    <property type="match status" value="1"/>
</dbReference>
<dbReference type="InterPro" id="IPR015500">
    <property type="entry name" value="Peptidase_S8_subtilisin-rel"/>
</dbReference>
<proteinExistence type="inferred from homology"/>
<dbReference type="EMBL" id="CP000386">
    <property type="protein sequence ID" value="ABG04259.1"/>
    <property type="molecule type" value="Genomic_DNA"/>
</dbReference>
<dbReference type="InterPro" id="IPR051048">
    <property type="entry name" value="Peptidase_S8/S53_subtilisin"/>
</dbReference>
<dbReference type="InterPro" id="IPR054399">
    <property type="entry name" value="Fervidolysin-like_N_prodom"/>
</dbReference>
<dbReference type="InterPro" id="IPR023828">
    <property type="entry name" value="Peptidase_S8_Ser-AS"/>
</dbReference>
<evidence type="ECO:0000256" key="3">
    <source>
        <dbReference type="ARBA" id="ARBA00022801"/>
    </source>
</evidence>
<feature type="region of interest" description="Disordered" evidence="8">
    <location>
        <begin position="521"/>
        <end position="540"/>
    </location>
</feature>
<reference evidence="11 12" key="1">
    <citation type="submission" date="2006-06" db="EMBL/GenBank/DDBJ databases">
        <title>Complete sequence of Rubrobacter xylanophilus DSM 9941.</title>
        <authorList>
            <consortium name="US DOE Joint Genome Institute"/>
            <person name="Copeland A."/>
            <person name="Lucas S."/>
            <person name="Lapidus A."/>
            <person name="Barry K."/>
            <person name="Detter J.C."/>
            <person name="Glavina del Rio T."/>
            <person name="Hammon N."/>
            <person name="Israni S."/>
            <person name="Dalin E."/>
            <person name="Tice H."/>
            <person name="Pitluck S."/>
            <person name="Munk A.C."/>
            <person name="Brettin T."/>
            <person name="Bruce D."/>
            <person name="Han C."/>
            <person name="Tapia R."/>
            <person name="Gilna P."/>
            <person name="Schmutz J."/>
            <person name="Larimer F."/>
            <person name="Land M."/>
            <person name="Hauser L."/>
            <person name="Kyrpides N."/>
            <person name="Lykidis A."/>
            <person name="da Costa M.S."/>
            <person name="Rainey F.A."/>
            <person name="Empadinhas N."/>
            <person name="Jolivet E."/>
            <person name="Battista J.R."/>
            <person name="Richardson P."/>
        </authorList>
    </citation>
    <scope>NUCLEOTIDE SEQUENCE [LARGE SCALE GENOMIC DNA]</scope>
    <source>
        <strain evidence="12">DSM 9941 / NBRC 16129 / PRD-1</strain>
    </source>
</reference>
<keyword evidence="2 6" id="KW-0645">Protease</keyword>
<dbReference type="PhylomeDB" id="Q1AWG9"/>
<sequence length="639" mass="67205">MLLCGILLSASLVAVLSGERESTARPESHPTFATRKEERFARDRIIVGLKKGVPESALWTLNRRNGANVEKSIPGTRVRVIDLPRNLSVRAALRRYRGSPNIGYAEPDFLLHPSREPNDPGYPKLYGLHNTGQTGGTPGADIDAPGAWDATTGSDTVVAVVDTGVDVSHPDLEANLWTNEGEIPGDGRDNDGNGYVDDVHGYDFFNGDASVYDPGDGDEHGTHVAGTIAAEGNNGTGIVGVNWRARLMALKFLGSGYGYTSDAAAAIHYAVDNGASVINASWGGGGYSQTLKDAIDRAESAGILVVAAAGNGGSDGLGDDNDATPFYPSSYDNANVISVAATDNTDRLASFSNYGSRSVDLGAPGVGVLSTVPGGYASYSGTSMAAPHVTGVAALIKGRNPGMDAGRLREAILGAVDEVSALKGKSVTGGRLDAARALGAPDQEAVPTDLSLSARPRTLTFGHRTTLSGRLVAASGDPLPGRTVVLQRQPAGAEAFRGFARLNTAADGTYRLSGVKPGKHTRYRARFPGSGGREAQGSTSPVRLVKVRVRVTLRLETGPLKLGSSRTVRGTVSPRHGGRVTVTIKRNGKVLARRRIPLNEKSRYSFRYRPRSPGTYAFCVAYPKHRDHLGDRSPWGGSG</sequence>
<protein>
    <submittedName>
        <fullName evidence="11">Peptidase S8 and S53, subtilisin, kexin, sedolisin</fullName>
    </submittedName>
</protein>
<dbReference type="STRING" id="266117.Rxyl_1295"/>
<evidence type="ECO:0000256" key="6">
    <source>
        <dbReference type="PROSITE-ProRule" id="PRU01240"/>
    </source>
</evidence>
<dbReference type="GO" id="GO:0004252">
    <property type="term" value="F:serine-type endopeptidase activity"/>
    <property type="evidence" value="ECO:0007669"/>
    <property type="project" value="UniProtKB-UniRule"/>
</dbReference>
<dbReference type="GO" id="GO:0006508">
    <property type="term" value="P:proteolysis"/>
    <property type="evidence" value="ECO:0007669"/>
    <property type="project" value="UniProtKB-KW"/>
</dbReference>
<evidence type="ECO:0000256" key="8">
    <source>
        <dbReference type="SAM" id="MobiDB-lite"/>
    </source>
</evidence>
<feature type="domain" description="Fervidolysin-like N-terminal prodomain" evidence="10">
    <location>
        <begin position="31"/>
        <end position="107"/>
    </location>
</feature>
<dbReference type="GO" id="GO:0030246">
    <property type="term" value="F:carbohydrate binding"/>
    <property type="evidence" value="ECO:0007669"/>
    <property type="project" value="InterPro"/>
</dbReference>
<dbReference type="PANTHER" id="PTHR43399">
    <property type="entry name" value="SUBTILISIN-RELATED"/>
    <property type="match status" value="1"/>
</dbReference>
<dbReference type="Gene3D" id="3.40.50.200">
    <property type="entry name" value="Peptidase S8/S53 domain"/>
    <property type="match status" value="1"/>
</dbReference>
<organism evidence="11 12">
    <name type="scientific">Rubrobacter xylanophilus (strain DSM 9941 / JCM 11954 / NBRC 16129 / PRD-1)</name>
    <dbReference type="NCBI Taxonomy" id="266117"/>
    <lineage>
        <taxon>Bacteria</taxon>
        <taxon>Bacillati</taxon>
        <taxon>Actinomycetota</taxon>
        <taxon>Rubrobacteria</taxon>
        <taxon>Rubrobacterales</taxon>
        <taxon>Rubrobacteraceae</taxon>
        <taxon>Rubrobacter</taxon>
    </lineage>
</organism>
<evidence type="ECO:0000259" key="9">
    <source>
        <dbReference type="Pfam" id="PF00082"/>
    </source>
</evidence>
<dbReference type="SUPFAM" id="SSF49452">
    <property type="entry name" value="Starch-binding domain-like"/>
    <property type="match status" value="1"/>
</dbReference>
<dbReference type="CDD" id="cd07473">
    <property type="entry name" value="Peptidases_S8_Subtilisin_like"/>
    <property type="match status" value="1"/>
</dbReference>
<dbReference type="InterPro" id="IPR034204">
    <property type="entry name" value="PfSUB1-like_cat_dom"/>
</dbReference>
<feature type="active site" description="Charge relay system" evidence="5 6">
    <location>
        <position position="220"/>
    </location>
</feature>
<dbReference type="Pfam" id="PF22148">
    <property type="entry name" value="Fervidolysin_NPro-like"/>
    <property type="match status" value="1"/>
</dbReference>
<dbReference type="Proteomes" id="UP000006637">
    <property type="component" value="Chromosome"/>
</dbReference>
<dbReference type="InterPro" id="IPR036852">
    <property type="entry name" value="Peptidase_S8/S53_dom_sf"/>
</dbReference>
<dbReference type="PROSITE" id="PS00136">
    <property type="entry name" value="SUBTILASE_ASP"/>
    <property type="match status" value="1"/>
</dbReference>
<name>Q1AWG9_RUBXD</name>
<dbReference type="Pfam" id="PF00082">
    <property type="entry name" value="Peptidase_S8"/>
    <property type="match status" value="1"/>
</dbReference>
<accession>Q1AWG9</accession>
<dbReference type="PRINTS" id="PR00723">
    <property type="entry name" value="SUBTILISIN"/>
</dbReference>
<dbReference type="KEGG" id="rxy:Rxyl_1295"/>